<evidence type="ECO:0000313" key="2">
    <source>
        <dbReference type="Proteomes" id="UP000822688"/>
    </source>
</evidence>
<keyword evidence="2" id="KW-1185">Reference proteome</keyword>
<proteinExistence type="predicted"/>
<dbReference type="Proteomes" id="UP000822688">
    <property type="component" value="Chromosome 1"/>
</dbReference>
<protein>
    <submittedName>
        <fullName evidence="1">Uncharacterized protein</fullName>
    </submittedName>
</protein>
<sequence length="173" mass="20177">MLRLRCRIPPVIPNLVANHLKQFSSSNVLLERSLSRCKALESVDRMSSSSNLHVLQNRERSILRRVLSKLRKWRDVVPIRWLHEMGNRVPIFALVHNCSVKCTFVTAIAKRLERYANINGERFGFGTYWNPSTMVQNLQAAHSPLEQDCEEIGVLVEHQADCLRWVWTWRVMV</sequence>
<name>A0A8T0J418_CERPU</name>
<dbReference type="AlphaFoldDB" id="A0A8T0J418"/>
<reference evidence="1" key="1">
    <citation type="submission" date="2020-06" db="EMBL/GenBank/DDBJ databases">
        <title>WGS assembly of Ceratodon purpureus strain R40.</title>
        <authorList>
            <person name="Carey S.B."/>
            <person name="Jenkins J."/>
            <person name="Shu S."/>
            <person name="Lovell J.T."/>
            <person name="Sreedasyam A."/>
            <person name="Maumus F."/>
            <person name="Tiley G.P."/>
            <person name="Fernandez-Pozo N."/>
            <person name="Barry K."/>
            <person name="Chen C."/>
            <person name="Wang M."/>
            <person name="Lipzen A."/>
            <person name="Daum C."/>
            <person name="Saski C.A."/>
            <person name="Payton A.C."/>
            <person name="Mcbreen J.C."/>
            <person name="Conrad R.E."/>
            <person name="Kollar L.M."/>
            <person name="Olsson S."/>
            <person name="Huttunen S."/>
            <person name="Landis J.B."/>
            <person name="Wickett N.J."/>
            <person name="Johnson M.G."/>
            <person name="Rensing S.A."/>
            <person name="Grimwood J."/>
            <person name="Schmutz J."/>
            <person name="Mcdaniel S.F."/>
        </authorList>
    </citation>
    <scope>NUCLEOTIDE SEQUENCE</scope>
    <source>
        <strain evidence="1">R40</strain>
    </source>
</reference>
<dbReference type="EMBL" id="CM026421">
    <property type="protein sequence ID" value="KAG0589952.1"/>
    <property type="molecule type" value="Genomic_DNA"/>
</dbReference>
<gene>
    <name evidence="1" type="ORF">KC19_1G059400</name>
</gene>
<comment type="caution">
    <text evidence="1">The sequence shown here is derived from an EMBL/GenBank/DDBJ whole genome shotgun (WGS) entry which is preliminary data.</text>
</comment>
<evidence type="ECO:0000313" key="1">
    <source>
        <dbReference type="EMBL" id="KAG0589952.1"/>
    </source>
</evidence>
<organism evidence="1 2">
    <name type="scientific">Ceratodon purpureus</name>
    <name type="common">Fire moss</name>
    <name type="synonym">Dicranum purpureum</name>
    <dbReference type="NCBI Taxonomy" id="3225"/>
    <lineage>
        <taxon>Eukaryota</taxon>
        <taxon>Viridiplantae</taxon>
        <taxon>Streptophyta</taxon>
        <taxon>Embryophyta</taxon>
        <taxon>Bryophyta</taxon>
        <taxon>Bryophytina</taxon>
        <taxon>Bryopsida</taxon>
        <taxon>Dicranidae</taxon>
        <taxon>Pseudoditrichales</taxon>
        <taxon>Ditrichaceae</taxon>
        <taxon>Ceratodon</taxon>
    </lineage>
</organism>
<accession>A0A8T0J418</accession>